<keyword evidence="11" id="KW-1185">Reference proteome</keyword>
<keyword evidence="2 7" id="KW-0813">Transport</keyword>
<evidence type="ECO:0000256" key="3">
    <source>
        <dbReference type="ARBA" id="ARBA00022475"/>
    </source>
</evidence>
<evidence type="ECO:0000313" key="11">
    <source>
        <dbReference type="Proteomes" id="UP000549971"/>
    </source>
</evidence>
<keyword evidence="4 7" id="KW-0812">Transmembrane</keyword>
<evidence type="ECO:0000259" key="9">
    <source>
        <dbReference type="PROSITE" id="PS50928"/>
    </source>
</evidence>
<dbReference type="Proteomes" id="UP000549971">
    <property type="component" value="Unassembled WGS sequence"/>
</dbReference>
<gene>
    <name evidence="10" type="ORF">HDA39_002410</name>
</gene>
<dbReference type="SUPFAM" id="SSF161098">
    <property type="entry name" value="MetI-like"/>
    <property type="match status" value="1"/>
</dbReference>
<dbReference type="PROSITE" id="PS50928">
    <property type="entry name" value="ABC_TM1"/>
    <property type="match status" value="1"/>
</dbReference>
<dbReference type="Pfam" id="PF00528">
    <property type="entry name" value="BPD_transp_1"/>
    <property type="match status" value="1"/>
</dbReference>
<evidence type="ECO:0000256" key="1">
    <source>
        <dbReference type="ARBA" id="ARBA00004651"/>
    </source>
</evidence>
<accession>A0A7W9J4V5</accession>
<dbReference type="PANTHER" id="PTHR30193">
    <property type="entry name" value="ABC TRANSPORTER PERMEASE PROTEIN"/>
    <property type="match status" value="1"/>
</dbReference>
<dbReference type="CDD" id="cd06261">
    <property type="entry name" value="TM_PBP2"/>
    <property type="match status" value="1"/>
</dbReference>
<comment type="caution">
    <text evidence="10">The sequence shown here is derived from an EMBL/GenBank/DDBJ whole genome shotgun (WGS) entry which is preliminary data.</text>
</comment>
<name>A0A7W9J4V5_9ACTN</name>
<reference evidence="10 11" key="1">
    <citation type="submission" date="2020-08" db="EMBL/GenBank/DDBJ databases">
        <title>Sequencing the genomes of 1000 actinobacteria strains.</title>
        <authorList>
            <person name="Klenk H.-P."/>
        </authorList>
    </citation>
    <scope>NUCLEOTIDE SEQUENCE [LARGE SCALE GENOMIC DNA]</scope>
    <source>
        <strain evidence="10 11">DSM 28967</strain>
    </source>
</reference>
<feature type="transmembrane region" description="Helical" evidence="7">
    <location>
        <begin position="94"/>
        <end position="115"/>
    </location>
</feature>
<feature type="transmembrane region" description="Helical" evidence="7">
    <location>
        <begin position="168"/>
        <end position="191"/>
    </location>
</feature>
<evidence type="ECO:0000256" key="8">
    <source>
        <dbReference type="SAM" id="MobiDB-lite"/>
    </source>
</evidence>
<proteinExistence type="inferred from homology"/>
<dbReference type="AlphaFoldDB" id="A0A7W9J4V5"/>
<feature type="transmembrane region" description="Helical" evidence="7">
    <location>
        <begin position="234"/>
        <end position="256"/>
    </location>
</feature>
<keyword evidence="10" id="KW-0762">Sugar transport</keyword>
<dbReference type="InterPro" id="IPR000515">
    <property type="entry name" value="MetI-like"/>
</dbReference>
<feature type="region of interest" description="Disordered" evidence="8">
    <location>
        <begin position="1"/>
        <end position="23"/>
    </location>
</feature>
<evidence type="ECO:0000313" key="10">
    <source>
        <dbReference type="EMBL" id="MBB5835676.1"/>
    </source>
</evidence>
<dbReference type="InterPro" id="IPR035906">
    <property type="entry name" value="MetI-like_sf"/>
</dbReference>
<evidence type="ECO:0000256" key="6">
    <source>
        <dbReference type="ARBA" id="ARBA00023136"/>
    </source>
</evidence>
<feature type="transmembrane region" description="Helical" evidence="7">
    <location>
        <begin position="127"/>
        <end position="148"/>
    </location>
</feature>
<evidence type="ECO:0000256" key="2">
    <source>
        <dbReference type="ARBA" id="ARBA00022448"/>
    </source>
</evidence>
<feature type="compositionally biased region" description="Low complexity" evidence="8">
    <location>
        <begin position="1"/>
        <end position="20"/>
    </location>
</feature>
<feature type="transmembrane region" description="Helical" evidence="7">
    <location>
        <begin position="31"/>
        <end position="50"/>
    </location>
</feature>
<dbReference type="PANTHER" id="PTHR30193:SF37">
    <property type="entry name" value="INNER MEMBRANE ABC TRANSPORTER PERMEASE PROTEIN YCJO"/>
    <property type="match status" value="1"/>
</dbReference>
<dbReference type="EMBL" id="JACHMY010000001">
    <property type="protein sequence ID" value="MBB5835676.1"/>
    <property type="molecule type" value="Genomic_DNA"/>
</dbReference>
<dbReference type="InterPro" id="IPR051393">
    <property type="entry name" value="ABC_transporter_permease"/>
</dbReference>
<protein>
    <submittedName>
        <fullName evidence="10">Multiple sugar transport system permease protein</fullName>
    </submittedName>
</protein>
<sequence>MTVSTADRARSAAPARPTATTRRRRNRYDGVTPWVFVAPTLAGVGLFYVWPTFQSFYFSFTEWGAFGGTTWIGTANYTRLFADPELLVALGNTVLYAVVALAGIPLAVWLAGLLNRPGLRFRSLFRVLFFLPVVTVPAAVSVVWKLLYNGDYGMINYALSIVGIDGPYWLQTPVVAVVAVGIVGIWTSLGFNMIILGAGLQAIPDDLYEAAELDGASRFQQLVHVTVPLLTPSIFFLTVMSAIGAFKVFDLIFLMIGNTSPVIKQTQTLVFFFYSKGFMVNDKGYAAAIGIVLLLIIAAVTFVQFRLQRRWVHYA</sequence>
<organism evidence="10 11">
    <name type="scientific">Kribbella italica</name>
    <dbReference type="NCBI Taxonomy" id="1540520"/>
    <lineage>
        <taxon>Bacteria</taxon>
        <taxon>Bacillati</taxon>
        <taxon>Actinomycetota</taxon>
        <taxon>Actinomycetes</taxon>
        <taxon>Propionibacteriales</taxon>
        <taxon>Kribbellaceae</taxon>
        <taxon>Kribbella</taxon>
    </lineage>
</organism>
<evidence type="ECO:0000256" key="5">
    <source>
        <dbReference type="ARBA" id="ARBA00022989"/>
    </source>
</evidence>
<keyword evidence="3" id="KW-1003">Cell membrane</keyword>
<comment type="similarity">
    <text evidence="7">Belongs to the binding-protein-dependent transport system permease family.</text>
</comment>
<dbReference type="GO" id="GO:0005886">
    <property type="term" value="C:plasma membrane"/>
    <property type="evidence" value="ECO:0007669"/>
    <property type="project" value="UniProtKB-SubCell"/>
</dbReference>
<dbReference type="GO" id="GO:0055085">
    <property type="term" value="P:transmembrane transport"/>
    <property type="evidence" value="ECO:0007669"/>
    <property type="project" value="InterPro"/>
</dbReference>
<dbReference type="Gene3D" id="1.10.3720.10">
    <property type="entry name" value="MetI-like"/>
    <property type="match status" value="1"/>
</dbReference>
<evidence type="ECO:0000256" key="7">
    <source>
        <dbReference type="RuleBase" id="RU363032"/>
    </source>
</evidence>
<dbReference type="RefSeq" id="WP_184795293.1">
    <property type="nucleotide sequence ID" value="NZ_JACHMY010000001.1"/>
</dbReference>
<feature type="domain" description="ABC transmembrane type-1" evidence="9">
    <location>
        <begin position="89"/>
        <end position="304"/>
    </location>
</feature>
<comment type="subcellular location">
    <subcellularLocation>
        <location evidence="1 7">Cell membrane</location>
        <topology evidence="1 7">Multi-pass membrane protein</topology>
    </subcellularLocation>
</comment>
<keyword evidence="6 7" id="KW-0472">Membrane</keyword>
<keyword evidence="5 7" id="KW-1133">Transmembrane helix</keyword>
<feature type="transmembrane region" description="Helical" evidence="7">
    <location>
        <begin position="285"/>
        <end position="305"/>
    </location>
</feature>
<evidence type="ECO:0000256" key="4">
    <source>
        <dbReference type="ARBA" id="ARBA00022692"/>
    </source>
</evidence>